<dbReference type="Gene3D" id="3.40.50.10960">
    <property type="match status" value="1"/>
</dbReference>
<sequence length="281" mass="31482">MARKRITRRDPEEELSKFLRHEPGQGQETRKLSSQLTSLKKERRRGLLTRLGSIMAVCLLAIAFLTYYVSPLANVSTVRVLGADDLDGKSMVEVAQIKASDKVVDALRGQKKISKKLAAKYPEVASVTLSVKGLNTLNMQVHERKVIGYIKDGSSYRKILANGELGTKSLAWSEVDHDKPLFISYSKQVALKTNLKIFNSFPEYFKKQVKMLSGNTRRKTQMILVMKDGNVIIGNTETIKSKVKYYNSIKQDLTTNSVIDMEVGAFTRPLTSAEKKAYGLS</sequence>
<evidence type="ECO:0000256" key="5">
    <source>
        <dbReference type="ARBA" id="ARBA00022989"/>
    </source>
</evidence>
<keyword evidence="4 8" id="KW-0812">Transmembrane</keyword>
<feature type="region of interest" description="Disordered" evidence="9">
    <location>
        <begin position="1"/>
        <end position="36"/>
    </location>
</feature>
<evidence type="ECO:0000256" key="2">
    <source>
        <dbReference type="ARBA" id="ARBA00022475"/>
    </source>
</evidence>
<dbReference type="AlphaFoldDB" id="A0A4Q7E0B8"/>
<comment type="subcellular location">
    <subcellularLocation>
        <location evidence="8">Cell membrane</location>
        <topology evidence="8">Single-pass type II membrane protein</topology>
    </subcellularLocation>
    <subcellularLocation>
        <location evidence="1">Membrane</location>
    </subcellularLocation>
    <text evidence="8">Localizes to the division septum.</text>
</comment>
<dbReference type="HAMAP" id="MF_00912">
    <property type="entry name" value="DivIB"/>
    <property type="match status" value="1"/>
</dbReference>
<evidence type="ECO:0000256" key="3">
    <source>
        <dbReference type="ARBA" id="ARBA00022618"/>
    </source>
</evidence>
<dbReference type="Proteomes" id="UP000292818">
    <property type="component" value="Unassembled WGS sequence"/>
</dbReference>
<feature type="domain" description="POTRA" evidence="10">
    <location>
        <begin position="73"/>
        <end position="144"/>
    </location>
</feature>
<evidence type="ECO:0000256" key="7">
    <source>
        <dbReference type="ARBA" id="ARBA00023306"/>
    </source>
</evidence>
<comment type="function">
    <text evidence="8">Cell division protein that may be involved in stabilizing or promoting the assembly of the division complex.</text>
</comment>
<evidence type="ECO:0000313" key="12">
    <source>
        <dbReference type="Proteomes" id="UP000292818"/>
    </source>
</evidence>
<accession>A0A4Q7E0B8</accession>
<dbReference type="PANTHER" id="PTHR37820">
    <property type="entry name" value="CELL DIVISION PROTEIN DIVIB"/>
    <property type="match status" value="1"/>
</dbReference>
<dbReference type="GO" id="GO:0032153">
    <property type="term" value="C:cell division site"/>
    <property type="evidence" value="ECO:0007669"/>
    <property type="project" value="UniProtKB-UniRule"/>
</dbReference>
<feature type="transmembrane region" description="Helical" evidence="8">
    <location>
        <begin position="47"/>
        <end position="69"/>
    </location>
</feature>
<protein>
    <recommendedName>
        <fullName evidence="8">Cell division protein DivIB</fullName>
    </recommendedName>
</protein>
<reference evidence="11 12" key="1">
    <citation type="submission" date="2019-01" db="EMBL/GenBank/DDBJ databases">
        <title>Colonization of the human gut by bovine bacteria present in Parmesan cheese.</title>
        <authorList>
            <person name="Lugli G.A."/>
            <person name="Milani C."/>
        </authorList>
    </citation>
    <scope>NUCLEOTIDE SEQUENCE [LARGE SCALE GENOMIC DNA]</scope>
    <source>
        <strain evidence="11 12">LDELB18P1</strain>
    </source>
</reference>
<evidence type="ECO:0000256" key="9">
    <source>
        <dbReference type="SAM" id="MobiDB-lite"/>
    </source>
</evidence>
<evidence type="ECO:0000313" key="11">
    <source>
        <dbReference type="EMBL" id="RZM16970.1"/>
    </source>
</evidence>
<keyword evidence="3 8" id="KW-0132">Cell division</keyword>
<evidence type="ECO:0000259" key="10">
    <source>
        <dbReference type="PROSITE" id="PS51779"/>
    </source>
</evidence>
<keyword evidence="7 8" id="KW-0131">Cell cycle</keyword>
<comment type="similarity">
    <text evidence="8">Belongs to the FtsQ/DivIB family. DivIB subfamily.</text>
</comment>
<keyword evidence="6 8" id="KW-0472">Membrane</keyword>
<dbReference type="GO" id="GO:0043093">
    <property type="term" value="P:FtsZ-dependent cytokinesis"/>
    <property type="evidence" value="ECO:0007669"/>
    <property type="project" value="UniProtKB-UniRule"/>
</dbReference>
<dbReference type="InterPro" id="IPR026580">
    <property type="entry name" value="DivIB"/>
</dbReference>
<dbReference type="InterPro" id="IPR034746">
    <property type="entry name" value="POTRA"/>
</dbReference>
<organism evidence="11 12">
    <name type="scientific">Lactobacillus delbrueckii</name>
    <dbReference type="NCBI Taxonomy" id="1584"/>
    <lineage>
        <taxon>Bacteria</taxon>
        <taxon>Bacillati</taxon>
        <taxon>Bacillota</taxon>
        <taxon>Bacilli</taxon>
        <taxon>Lactobacillales</taxon>
        <taxon>Lactobacillaceae</taxon>
        <taxon>Lactobacillus</taxon>
    </lineage>
</organism>
<dbReference type="GO" id="GO:0005886">
    <property type="term" value="C:plasma membrane"/>
    <property type="evidence" value="ECO:0007669"/>
    <property type="project" value="UniProtKB-SubCell"/>
</dbReference>
<dbReference type="RefSeq" id="WP_035164752.1">
    <property type="nucleotide sequence ID" value="NZ_JAJAON010000001.1"/>
</dbReference>
<evidence type="ECO:0000256" key="8">
    <source>
        <dbReference type="HAMAP-Rule" id="MF_00912"/>
    </source>
</evidence>
<proteinExistence type="inferred from homology"/>
<name>A0A4Q7E0B8_9LACO</name>
<evidence type="ECO:0000256" key="6">
    <source>
        <dbReference type="ARBA" id="ARBA00023136"/>
    </source>
</evidence>
<dbReference type="PANTHER" id="PTHR37820:SF1">
    <property type="entry name" value="CELL DIVISION PROTEIN FTSQ"/>
    <property type="match status" value="1"/>
</dbReference>
<evidence type="ECO:0000256" key="4">
    <source>
        <dbReference type="ARBA" id="ARBA00022692"/>
    </source>
</evidence>
<feature type="compositionally biased region" description="Basic and acidic residues" evidence="9">
    <location>
        <begin position="8"/>
        <end position="31"/>
    </location>
</feature>
<keyword evidence="2 8" id="KW-1003">Cell membrane</keyword>
<dbReference type="PROSITE" id="PS51779">
    <property type="entry name" value="POTRA"/>
    <property type="match status" value="1"/>
</dbReference>
<comment type="caution">
    <text evidence="11">The sequence shown here is derived from an EMBL/GenBank/DDBJ whole genome shotgun (WGS) entry which is preliminary data.</text>
</comment>
<gene>
    <name evidence="8" type="primary">divIB</name>
    <name evidence="11" type="ORF">LDELB18P1_0644</name>
</gene>
<evidence type="ECO:0000256" key="1">
    <source>
        <dbReference type="ARBA" id="ARBA00004370"/>
    </source>
</evidence>
<dbReference type="InterPro" id="IPR050487">
    <property type="entry name" value="FtsQ_DivIB"/>
</dbReference>
<dbReference type="EMBL" id="SETJ01000021">
    <property type="protein sequence ID" value="RZM16970.1"/>
    <property type="molecule type" value="Genomic_DNA"/>
</dbReference>
<keyword evidence="5 8" id="KW-1133">Transmembrane helix</keyword>